<name>A0ABR3ELN6_9AGAR</name>
<keyword evidence="2" id="KW-1185">Reference proteome</keyword>
<protein>
    <submittedName>
        <fullName evidence="1">Uncharacterized protein</fullName>
    </submittedName>
</protein>
<proteinExistence type="predicted"/>
<evidence type="ECO:0000313" key="2">
    <source>
        <dbReference type="Proteomes" id="UP001465976"/>
    </source>
</evidence>
<gene>
    <name evidence="1" type="ORF">V5O48_018331</name>
</gene>
<dbReference type="InterPro" id="IPR042530">
    <property type="entry name" value="EME1/EME2_C"/>
</dbReference>
<sequence length="100" mass="11751">NDPKNERLEIRNTYARMLMVIPGMNLCRTEMVMARCKSLRTLRELLKSVKDDRTSGVVQLNSSLFTREREDMLKNYAEAWVENLYIMLCCSDPNVLLYDL</sequence>
<organism evidence="1 2">
    <name type="scientific">Marasmius crinis-equi</name>
    <dbReference type="NCBI Taxonomy" id="585013"/>
    <lineage>
        <taxon>Eukaryota</taxon>
        <taxon>Fungi</taxon>
        <taxon>Dikarya</taxon>
        <taxon>Basidiomycota</taxon>
        <taxon>Agaricomycotina</taxon>
        <taxon>Agaricomycetes</taxon>
        <taxon>Agaricomycetidae</taxon>
        <taxon>Agaricales</taxon>
        <taxon>Marasmiineae</taxon>
        <taxon>Marasmiaceae</taxon>
        <taxon>Marasmius</taxon>
    </lineage>
</organism>
<dbReference type="Proteomes" id="UP001465976">
    <property type="component" value="Unassembled WGS sequence"/>
</dbReference>
<accession>A0ABR3ELN6</accession>
<comment type="caution">
    <text evidence="1">The sequence shown here is derived from an EMBL/GenBank/DDBJ whole genome shotgun (WGS) entry which is preliminary data.</text>
</comment>
<dbReference type="Gene3D" id="1.10.150.670">
    <property type="entry name" value="Crossover junction endonuclease EME1, DNA-binding domain"/>
    <property type="match status" value="1"/>
</dbReference>
<dbReference type="EMBL" id="JBAHYK010003241">
    <property type="protein sequence ID" value="KAL0563735.1"/>
    <property type="molecule type" value="Genomic_DNA"/>
</dbReference>
<feature type="non-terminal residue" evidence="1">
    <location>
        <position position="1"/>
    </location>
</feature>
<evidence type="ECO:0000313" key="1">
    <source>
        <dbReference type="EMBL" id="KAL0563735.1"/>
    </source>
</evidence>
<reference evidence="1 2" key="1">
    <citation type="submission" date="2024-02" db="EMBL/GenBank/DDBJ databases">
        <title>A draft genome for the cacao thread blight pathogen Marasmius crinis-equi.</title>
        <authorList>
            <person name="Cohen S.P."/>
            <person name="Baruah I.K."/>
            <person name="Amoako-Attah I."/>
            <person name="Bukari Y."/>
            <person name="Meinhardt L.W."/>
            <person name="Bailey B.A."/>
        </authorList>
    </citation>
    <scope>NUCLEOTIDE SEQUENCE [LARGE SCALE GENOMIC DNA]</scope>
    <source>
        <strain evidence="1 2">GH-76</strain>
    </source>
</reference>